<reference evidence="1 2" key="1">
    <citation type="submission" date="2015-09" db="EMBL/GenBank/DDBJ databases">
        <title>Trachymyrmex zeteki WGS genome.</title>
        <authorList>
            <person name="Nygaard S."/>
            <person name="Hu H."/>
            <person name="Boomsma J."/>
            <person name="Zhang G."/>
        </authorList>
    </citation>
    <scope>NUCLEOTIDE SEQUENCE [LARGE SCALE GENOMIC DNA]</scope>
    <source>
        <strain evidence="1">Tzet28-1</strain>
        <tissue evidence="1">Whole body</tissue>
    </source>
</reference>
<name>A0A151WVK4_9HYME</name>
<evidence type="ECO:0000313" key="1">
    <source>
        <dbReference type="EMBL" id="KYQ51868.1"/>
    </source>
</evidence>
<protein>
    <submittedName>
        <fullName evidence="1">Uncharacterized protein</fullName>
    </submittedName>
</protein>
<dbReference type="EMBL" id="KQ982706">
    <property type="protein sequence ID" value="KYQ51868.1"/>
    <property type="molecule type" value="Genomic_DNA"/>
</dbReference>
<accession>A0A151WVK4</accession>
<evidence type="ECO:0000313" key="2">
    <source>
        <dbReference type="Proteomes" id="UP000075809"/>
    </source>
</evidence>
<feature type="non-terminal residue" evidence="1">
    <location>
        <position position="1"/>
    </location>
</feature>
<proteinExistence type="predicted"/>
<keyword evidence="2" id="KW-1185">Reference proteome</keyword>
<dbReference type="STRING" id="64791.A0A151WVK4"/>
<organism evidence="1 2">
    <name type="scientific">Mycetomoellerius zeteki</name>
    <dbReference type="NCBI Taxonomy" id="64791"/>
    <lineage>
        <taxon>Eukaryota</taxon>
        <taxon>Metazoa</taxon>
        <taxon>Ecdysozoa</taxon>
        <taxon>Arthropoda</taxon>
        <taxon>Hexapoda</taxon>
        <taxon>Insecta</taxon>
        <taxon>Pterygota</taxon>
        <taxon>Neoptera</taxon>
        <taxon>Endopterygota</taxon>
        <taxon>Hymenoptera</taxon>
        <taxon>Apocrita</taxon>
        <taxon>Aculeata</taxon>
        <taxon>Formicoidea</taxon>
        <taxon>Formicidae</taxon>
        <taxon>Myrmicinae</taxon>
        <taxon>Mycetomoellerius</taxon>
    </lineage>
</organism>
<dbReference type="Proteomes" id="UP000075809">
    <property type="component" value="Unassembled WGS sequence"/>
</dbReference>
<dbReference type="AlphaFoldDB" id="A0A151WVK4"/>
<gene>
    <name evidence="1" type="ORF">ALC60_09069</name>
</gene>
<sequence>KGEFYFKTIYSKNKKSWFYRMRLTRIIITLNRFRSNHFNHSLSRKNIINDPSCICGYPIQDFPYIIFNYPPTEPYILPLHSALPEPINSENNLHYIIHALHNPSTKICLLFVNFDKVFNRNL</sequence>